<evidence type="ECO:0000256" key="4">
    <source>
        <dbReference type="ARBA" id="ARBA00022679"/>
    </source>
</evidence>
<keyword evidence="5 12" id="KW-0812">Transmembrane</keyword>
<evidence type="ECO:0000256" key="9">
    <source>
        <dbReference type="ARBA" id="ARBA00023136"/>
    </source>
</evidence>
<feature type="non-terminal residue" evidence="13">
    <location>
        <position position="253"/>
    </location>
</feature>
<comment type="catalytic activity">
    <reaction evidence="11">
        <text>a very-long-chain acyl-CoA + malonyl-CoA + H(+) = a very-long-chain 3-oxoacyl-CoA + CO2 + CoA</text>
        <dbReference type="Rhea" id="RHEA:32727"/>
        <dbReference type="ChEBI" id="CHEBI:15378"/>
        <dbReference type="ChEBI" id="CHEBI:16526"/>
        <dbReference type="ChEBI" id="CHEBI:57287"/>
        <dbReference type="ChEBI" id="CHEBI:57384"/>
        <dbReference type="ChEBI" id="CHEBI:90725"/>
        <dbReference type="ChEBI" id="CHEBI:90736"/>
        <dbReference type="EC" id="2.3.1.199"/>
    </reaction>
</comment>
<keyword evidence="7 12" id="KW-1133">Transmembrane helix</keyword>
<gene>
    <name evidence="13" type="ORF">BCV69DRAFT_238545</name>
</gene>
<dbReference type="OrthoDB" id="434092at2759"/>
<comment type="subcellular location">
    <subcellularLocation>
        <location evidence="1">Membrane</location>
        <topology evidence="1">Multi-pass membrane protein</topology>
    </subcellularLocation>
</comment>
<dbReference type="GO" id="GO:0030148">
    <property type="term" value="P:sphingolipid biosynthetic process"/>
    <property type="evidence" value="ECO:0007669"/>
    <property type="project" value="TreeGrafter"/>
</dbReference>
<feature type="transmembrane region" description="Helical" evidence="12">
    <location>
        <begin position="146"/>
        <end position="167"/>
    </location>
</feature>
<keyword evidence="3 12" id="KW-0444">Lipid biosynthesis</keyword>
<dbReference type="PANTHER" id="PTHR11157:SF134">
    <property type="entry name" value="ELONGATION OF FATTY ACIDS PROTEIN 1-RELATED"/>
    <property type="match status" value="1"/>
</dbReference>
<keyword evidence="10 12" id="KW-0275">Fatty acid biosynthesis</keyword>
<feature type="transmembrane region" description="Helical" evidence="12">
    <location>
        <begin position="224"/>
        <end position="244"/>
    </location>
</feature>
<evidence type="ECO:0000256" key="12">
    <source>
        <dbReference type="RuleBase" id="RU361115"/>
    </source>
</evidence>
<keyword evidence="8 12" id="KW-0443">Lipid metabolism</keyword>
<keyword evidence="6 12" id="KW-0276">Fatty acid metabolism</keyword>
<evidence type="ECO:0000256" key="10">
    <source>
        <dbReference type="ARBA" id="ARBA00023160"/>
    </source>
</evidence>
<feature type="transmembrane region" description="Helical" evidence="12">
    <location>
        <begin position="49"/>
        <end position="75"/>
    </location>
</feature>
<dbReference type="AlphaFoldDB" id="A0A316UDZ5"/>
<dbReference type="GeneID" id="37011696"/>
<organism evidence="13 14">
    <name type="scientific">Pseudomicrostroma glucosiphilum</name>
    <dbReference type="NCBI Taxonomy" id="1684307"/>
    <lineage>
        <taxon>Eukaryota</taxon>
        <taxon>Fungi</taxon>
        <taxon>Dikarya</taxon>
        <taxon>Basidiomycota</taxon>
        <taxon>Ustilaginomycotina</taxon>
        <taxon>Exobasidiomycetes</taxon>
        <taxon>Microstromatales</taxon>
        <taxon>Microstromatales incertae sedis</taxon>
        <taxon>Pseudomicrostroma</taxon>
    </lineage>
</organism>
<feature type="transmembrane region" description="Helical" evidence="12">
    <location>
        <begin position="6"/>
        <end position="28"/>
    </location>
</feature>
<dbReference type="InterPro" id="IPR002076">
    <property type="entry name" value="ELO_fam"/>
</dbReference>
<feature type="non-terminal residue" evidence="13">
    <location>
        <position position="1"/>
    </location>
</feature>
<dbReference type="PROSITE" id="PS01188">
    <property type="entry name" value="ELO"/>
    <property type="match status" value="1"/>
</dbReference>
<comment type="catalytic activity">
    <reaction evidence="12">
        <text>an acyl-CoA + malonyl-CoA + H(+) = a 3-oxoacyl-CoA + CO2 + CoA</text>
        <dbReference type="Rhea" id="RHEA:50252"/>
        <dbReference type="ChEBI" id="CHEBI:15378"/>
        <dbReference type="ChEBI" id="CHEBI:16526"/>
        <dbReference type="ChEBI" id="CHEBI:57287"/>
        <dbReference type="ChEBI" id="CHEBI:57384"/>
        <dbReference type="ChEBI" id="CHEBI:58342"/>
        <dbReference type="ChEBI" id="CHEBI:90726"/>
    </reaction>
    <physiologicalReaction direction="left-to-right" evidence="12">
        <dbReference type="Rhea" id="RHEA:50253"/>
    </physiologicalReaction>
</comment>
<comment type="similarity">
    <text evidence="2 12">Belongs to the ELO family.</text>
</comment>
<dbReference type="GO" id="GO:0042761">
    <property type="term" value="P:very long-chain fatty acid biosynthetic process"/>
    <property type="evidence" value="ECO:0007669"/>
    <property type="project" value="TreeGrafter"/>
</dbReference>
<evidence type="ECO:0000256" key="8">
    <source>
        <dbReference type="ARBA" id="ARBA00023098"/>
    </source>
</evidence>
<reference evidence="13 14" key="1">
    <citation type="journal article" date="2018" name="Mol. Biol. Evol.">
        <title>Broad Genomic Sampling Reveals a Smut Pathogenic Ancestry of the Fungal Clade Ustilaginomycotina.</title>
        <authorList>
            <person name="Kijpornyongpan T."/>
            <person name="Mondo S.J."/>
            <person name="Barry K."/>
            <person name="Sandor L."/>
            <person name="Lee J."/>
            <person name="Lipzen A."/>
            <person name="Pangilinan J."/>
            <person name="LaButti K."/>
            <person name="Hainaut M."/>
            <person name="Henrissat B."/>
            <person name="Grigoriev I.V."/>
            <person name="Spatafora J.W."/>
            <person name="Aime M.C."/>
        </authorList>
    </citation>
    <scope>NUCLEOTIDE SEQUENCE [LARGE SCALE GENOMIC DNA]</scope>
    <source>
        <strain evidence="13 14">MCA 4718</strain>
    </source>
</reference>
<proteinExistence type="inferred from homology"/>
<keyword evidence="9 12" id="KW-0472">Membrane</keyword>
<accession>A0A316UDZ5</accession>
<evidence type="ECO:0000313" key="13">
    <source>
        <dbReference type="EMBL" id="PWN23436.1"/>
    </source>
</evidence>
<evidence type="ECO:0000256" key="3">
    <source>
        <dbReference type="ARBA" id="ARBA00022516"/>
    </source>
</evidence>
<evidence type="ECO:0000256" key="7">
    <source>
        <dbReference type="ARBA" id="ARBA00022989"/>
    </source>
</evidence>
<dbReference type="GO" id="GO:0034625">
    <property type="term" value="P:fatty acid elongation, monounsaturated fatty acid"/>
    <property type="evidence" value="ECO:0007669"/>
    <property type="project" value="TreeGrafter"/>
</dbReference>
<feature type="transmembrane region" description="Helical" evidence="12">
    <location>
        <begin position="188"/>
        <end position="204"/>
    </location>
</feature>
<dbReference type="GO" id="GO:0019367">
    <property type="term" value="P:fatty acid elongation, saturated fatty acid"/>
    <property type="evidence" value="ECO:0007669"/>
    <property type="project" value="TreeGrafter"/>
</dbReference>
<evidence type="ECO:0000313" key="14">
    <source>
        <dbReference type="Proteomes" id="UP000245942"/>
    </source>
</evidence>
<evidence type="ECO:0000256" key="5">
    <source>
        <dbReference type="ARBA" id="ARBA00022692"/>
    </source>
</evidence>
<sequence length="253" mass="28849">LTWQEGVTPLSTFPIVALSTAAYLATVLGGRELMNRFKIPPMQVKEAFVVHNIFLSFGSLCLLLCMLEEILPIWYQHGFFFAICHTKSFTPRLEALYILNYYTKYLEWVDTLFLVIKKKPLAFLHVYHHAATALLCYSQLLGRTSTSWLVITLNLFVHVVMYAYYALTSLKIRCPWKKAVTSLQITQFILDLGVVYFASYTHWVEKYAVPLLPVMGACAAEKEHAVVSGVAILSSYLVLFVIFYKKTYSKTSA</sequence>
<dbReference type="GO" id="GO:0034626">
    <property type="term" value="P:fatty acid elongation, polyunsaturated fatty acid"/>
    <property type="evidence" value="ECO:0007669"/>
    <property type="project" value="TreeGrafter"/>
</dbReference>
<name>A0A316UDZ5_9BASI</name>
<dbReference type="PANTHER" id="PTHR11157">
    <property type="entry name" value="FATTY ACID ACYL TRANSFERASE-RELATED"/>
    <property type="match status" value="1"/>
</dbReference>
<dbReference type="InterPro" id="IPR030457">
    <property type="entry name" value="ELO_CS"/>
</dbReference>
<dbReference type="RefSeq" id="XP_025350596.1">
    <property type="nucleotide sequence ID" value="XM_025489962.1"/>
</dbReference>
<dbReference type="Pfam" id="PF01151">
    <property type="entry name" value="ELO"/>
    <property type="match status" value="1"/>
</dbReference>
<keyword evidence="14" id="KW-1185">Reference proteome</keyword>
<dbReference type="EC" id="2.3.1.-" evidence="12"/>
<evidence type="ECO:0000256" key="1">
    <source>
        <dbReference type="ARBA" id="ARBA00004141"/>
    </source>
</evidence>
<evidence type="ECO:0000256" key="2">
    <source>
        <dbReference type="ARBA" id="ARBA00007263"/>
    </source>
</evidence>
<dbReference type="Proteomes" id="UP000245942">
    <property type="component" value="Unassembled WGS sequence"/>
</dbReference>
<dbReference type="STRING" id="1684307.A0A316UDZ5"/>
<keyword evidence="4 12" id="KW-0808">Transferase</keyword>
<evidence type="ECO:0000256" key="6">
    <source>
        <dbReference type="ARBA" id="ARBA00022832"/>
    </source>
</evidence>
<protein>
    <recommendedName>
        <fullName evidence="12">Elongation of fatty acids protein</fullName>
        <ecNumber evidence="12">2.3.1.-</ecNumber>
    </recommendedName>
</protein>
<evidence type="ECO:0000256" key="11">
    <source>
        <dbReference type="ARBA" id="ARBA00047375"/>
    </source>
</evidence>
<dbReference type="GO" id="GO:0009922">
    <property type="term" value="F:fatty acid elongase activity"/>
    <property type="evidence" value="ECO:0007669"/>
    <property type="project" value="UniProtKB-EC"/>
</dbReference>
<dbReference type="EMBL" id="KZ819322">
    <property type="protein sequence ID" value="PWN23436.1"/>
    <property type="molecule type" value="Genomic_DNA"/>
</dbReference>
<dbReference type="GO" id="GO:0005789">
    <property type="term" value="C:endoplasmic reticulum membrane"/>
    <property type="evidence" value="ECO:0007669"/>
    <property type="project" value="TreeGrafter"/>
</dbReference>